<name>A0A6M4AR45_9SPHN</name>
<accession>A0A6M4AR45</accession>
<protein>
    <submittedName>
        <fullName evidence="2">Uncharacterized protein</fullName>
    </submittedName>
</protein>
<organism evidence="2 3">
    <name type="scientific">Sphingomonas lacunae</name>
    <dbReference type="NCBI Taxonomy" id="2698828"/>
    <lineage>
        <taxon>Bacteria</taxon>
        <taxon>Pseudomonadati</taxon>
        <taxon>Pseudomonadota</taxon>
        <taxon>Alphaproteobacteria</taxon>
        <taxon>Sphingomonadales</taxon>
        <taxon>Sphingomonadaceae</taxon>
        <taxon>Sphingomonas</taxon>
    </lineage>
</organism>
<feature type="transmembrane region" description="Helical" evidence="1">
    <location>
        <begin position="20"/>
        <end position="39"/>
    </location>
</feature>
<reference evidence="2 3" key="1">
    <citation type="submission" date="2020-01" db="EMBL/GenBank/DDBJ databases">
        <title>Sphingomonas sp. strain CSW-10.</title>
        <authorList>
            <person name="Chen W.-M."/>
        </authorList>
    </citation>
    <scope>NUCLEOTIDE SEQUENCE [LARGE SCALE GENOMIC DNA]</scope>
    <source>
        <strain evidence="2 3">CSW-10</strain>
    </source>
</reference>
<dbReference type="KEGG" id="slan:GV829_02650"/>
<keyword evidence="3" id="KW-1185">Reference proteome</keyword>
<keyword evidence="1" id="KW-1133">Transmembrane helix</keyword>
<keyword evidence="1" id="KW-0472">Membrane</keyword>
<gene>
    <name evidence="2" type="ORF">GV829_02650</name>
</gene>
<evidence type="ECO:0000256" key="1">
    <source>
        <dbReference type="SAM" id="Phobius"/>
    </source>
</evidence>
<dbReference type="Proteomes" id="UP000503018">
    <property type="component" value="Chromosome"/>
</dbReference>
<sequence>MTSPASPSNSMPPPSRGPIARWKLVTAGLALVLLGYAIWQWPTWNALAETGAAYGARMGCSCAFVQGREAGLCEDDFEPGMELVSLSIDEEEKTATASVPLLASRTATYAGATGCLLDTD</sequence>
<evidence type="ECO:0000313" key="3">
    <source>
        <dbReference type="Proteomes" id="UP000503018"/>
    </source>
</evidence>
<dbReference type="AlphaFoldDB" id="A0A6M4AR45"/>
<dbReference type="EMBL" id="CP053015">
    <property type="protein sequence ID" value="QJQ31483.1"/>
    <property type="molecule type" value="Genomic_DNA"/>
</dbReference>
<keyword evidence="1" id="KW-0812">Transmembrane</keyword>
<evidence type="ECO:0000313" key="2">
    <source>
        <dbReference type="EMBL" id="QJQ31483.1"/>
    </source>
</evidence>
<dbReference type="RefSeq" id="WP_169943702.1">
    <property type="nucleotide sequence ID" value="NZ_CP053015.1"/>
</dbReference>
<proteinExistence type="predicted"/>